<dbReference type="EMBL" id="MLFT02000003">
    <property type="protein sequence ID" value="PHT53527.1"/>
    <property type="molecule type" value="Genomic_DNA"/>
</dbReference>
<comment type="caution">
    <text evidence="2">The sequence shown here is derived from an EMBL/GenBank/DDBJ whole genome shotgun (WGS) entry which is preliminary data.</text>
</comment>
<dbReference type="GO" id="GO:0016020">
    <property type="term" value="C:membrane"/>
    <property type="evidence" value="ECO:0007669"/>
    <property type="project" value="TreeGrafter"/>
</dbReference>
<name>A0A2G2X7R8_CAPBA</name>
<dbReference type="GO" id="GO:0042626">
    <property type="term" value="F:ATPase-coupled transmembrane transporter activity"/>
    <property type="evidence" value="ECO:0007669"/>
    <property type="project" value="TreeGrafter"/>
</dbReference>
<dbReference type="InterPro" id="IPR003439">
    <property type="entry name" value="ABC_transporter-like_ATP-bd"/>
</dbReference>
<evidence type="ECO:0000313" key="2">
    <source>
        <dbReference type="EMBL" id="PHT53527.1"/>
    </source>
</evidence>
<reference evidence="2 3" key="1">
    <citation type="journal article" date="2017" name="Genome Biol.">
        <title>New reference genome sequences of hot pepper reveal the massive evolution of plant disease-resistance genes by retroduplication.</title>
        <authorList>
            <person name="Kim S."/>
            <person name="Park J."/>
            <person name="Yeom S.I."/>
            <person name="Kim Y.M."/>
            <person name="Seo E."/>
            <person name="Kim K.T."/>
            <person name="Kim M.S."/>
            <person name="Lee J.M."/>
            <person name="Cheong K."/>
            <person name="Shin H.S."/>
            <person name="Kim S.B."/>
            <person name="Han K."/>
            <person name="Lee J."/>
            <person name="Park M."/>
            <person name="Lee H.A."/>
            <person name="Lee H.Y."/>
            <person name="Lee Y."/>
            <person name="Oh S."/>
            <person name="Lee J.H."/>
            <person name="Choi E."/>
            <person name="Choi E."/>
            <person name="Lee S.E."/>
            <person name="Jeon J."/>
            <person name="Kim H."/>
            <person name="Choi G."/>
            <person name="Song H."/>
            <person name="Lee J."/>
            <person name="Lee S.C."/>
            <person name="Kwon J.K."/>
            <person name="Lee H.Y."/>
            <person name="Koo N."/>
            <person name="Hong Y."/>
            <person name="Kim R.W."/>
            <person name="Kang W.H."/>
            <person name="Huh J.H."/>
            <person name="Kang B.C."/>
            <person name="Yang T.J."/>
            <person name="Lee Y.H."/>
            <person name="Bennetzen J.L."/>
            <person name="Choi D."/>
        </authorList>
    </citation>
    <scope>NUCLEOTIDE SEQUENCE [LARGE SCALE GENOMIC DNA]</scope>
    <source>
        <strain evidence="3">cv. PBC81</strain>
    </source>
</reference>
<proteinExistence type="predicted"/>
<evidence type="ECO:0000259" key="1">
    <source>
        <dbReference type="Pfam" id="PF00005"/>
    </source>
</evidence>
<gene>
    <name evidence="2" type="ORF">CQW23_07989</name>
</gene>
<dbReference type="PANTHER" id="PTHR24221">
    <property type="entry name" value="ATP-BINDING CASSETTE SUB-FAMILY B"/>
    <property type="match status" value="1"/>
</dbReference>
<dbReference type="GO" id="GO:0005524">
    <property type="term" value="F:ATP binding"/>
    <property type="evidence" value="ECO:0007669"/>
    <property type="project" value="InterPro"/>
</dbReference>
<dbReference type="PANTHER" id="PTHR24221:SF503">
    <property type="entry name" value="MITOCHONDRIAL POTASSIUM CHANNEL ATP-BINDING SUBUNIT"/>
    <property type="match status" value="1"/>
</dbReference>
<dbReference type="SUPFAM" id="SSF52540">
    <property type="entry name" value="P-loop containing nucleoside triphosphate hydrolases"/>
    <property type="match status" value="1"/>
</dbReference>
<reference evidence="3" key="2">
    <citation type="journal article" date="2017" name="J. Anim. Genet.">
        <title>Multiple reference genome sequences of hot pepper reveal the massive evolution of plant disease resistance genes by retroduplication.</title>
        <authorList>
            <person name="Kim S."/>
            <person name="Park J."/>
            <person name="Yeom S.-I."/>
            <person name="Kim Y.-M."/>
            <person name="Seo E."/>
            <person name="Kim K.-T."/>
            <person name="Kim M.-S."/>
            <person name="Lee J.M."/>
            <person name="Cheong K."/>
            <person name="Shin H.-S."/>
            <person name="Kim S.-B."/>
            <person name="Han K."/>
            <person name="Lee J."/>
            <person name="Park M."/>
            <person name="Lee H.-A."/>
            <person name="Lee H.-Y."/>
            <person name="Lee Y."/>
            <person name="Oh S."/>
            <person name="Lee J.H."/>
            <person name="Choi E."/>
            <person name="Choi E."/>
            <person name="Lee S.E."/>
            <person name="Jeon J."/>
            <person name="Kim H."/>
            <person name="Choi G."/>
            <person name="Song H."/>
            <person name="Lee J."/>
            <person name="Lee S.-C."/>
            <person name="Kwon J.-K."/>
            <person name="Lee H.-Y."/>
            <person name="Koo N."/>
            <person name="Hong Y."/>
            <person name="Kim R.W."/>
            <person name="Kang W.-H."/>
            <person name="Huh J.H."/>
            <person name="Kang B.-C."/>
            <person name="Yang T.-J."/>
            <person name="Lee Y.-H."/>
            <person name="Bennetzen J.L."/>
            <person name="Choi D."/>
        </authorList>
    </citation>
    <scope>NUCLEOTIDE SEQUENCE [LARGE SCALE GENOMIC DNA]</scope>
    <source>
        <strain evidence="3">cv. PBC81</strain>
    </source>
</reference>
<protein>
    <recommendedName>
        <fullName evidence="1">ABC transporter domain-containing protein</fullName>
    </recommendedName>
</protein>
<dbReference type="Pfam" id="PF00005">
    <property type="entry name" value="ABC_tran"/>
    <property type="match status" value="1"/>
</dbReference>
<dbReference type="GO" id="GO:0016887">
    <property type="term" value="F:ATP hydrolysis activity"/>
    <property type="evidence" value="ECO:0007669"/>
    <property type="project" value="InterPro"/>
</dbReference>
<dbReference type="AlphaFoldDB" id="A0A2G2X7R8"/>
<dbReference type="InterPro" id="IPR027417">
    <property type="entry name" value="P-loop_NTPase"/>
</dbReference>
<evidence type="ECO:0000313" key="3">
    <source>
        <dbReference type="Proteomes" id="UP000224567"/>
    </source>
</evidence>
<dbReference type="Gene3D" id="3.40.50.300">
    <property type="entry name" value="P-loop containing nucleotide triphosphate hydrolases"/>
    <property type="match status" value="1"/>
</dbReference>
<organism evidence="2 3">
    <name type="scientific">Capsicum baccatum</name>
    <name type="common">Peruvian pepper</name>
    <dbReference type="NCBI Taxonomy" id="33114"/>
    <lineage>
        <taxon>Eukaryota</taxon>
        <taxon>Viridiplantae</taxon>
        <taxon>Streptophyta</taxon>
        <taxon>Embryophyta</taxon>
        <taxon>Tracheophyta</taxon>
        <taxon>Spermatophyta</taxon>
        <taxon>Magnoliopsida</taxon>
        <taxon>eudicotyledons</taxon>
        <taxon>Gunneridae</taxon>
        <taxon>Pentapetalae</taxon>
        <taxon>asterids</taxon>
        <taxon>lamiids</taxon>
        <taxon>Solanales</taxon>
        <taxon>Solanaceae</taxon>
        <taxon>Solanoideae</taxon>
        <taxon>Capsiceae</taxon>
        <taxon>Capsicum</taxon>
    </lineage>
</organism>
<sequence length="91" mass="10140">MARIRDEDGLFELTLEDLKKVAKRDDSPFHQMHDTLPHKPLILKSLNLVIPASRTLALVGISGGGKSTIFSLIERFYDPDQGTGHKRLNGT</sequence>
<dbReference type="InterPro" id="IPR039421">
    <property type="entry name" value="Type_1_exporter"/>
</dbReference>
<dbReference type="OrthoDB" id="680238at2759"/>
<keyword evidence="3" id="KW-1185">Reference proteome</keyword>
<feature type="domain" description="ABC transporter" evidence="1">
    <location>
        <begin position="43"/>
        <end position="83"/>
    </location>
</feature>
<dbReference type="Proteomes" id="UP000224567">
    <property type="component" value="Unassembled WGS sequence"/>
</dbReference>
<accession>A0A2G2X7R8</accession>